<dbReference type="Gene3D" id="3.20.20.120">
    <property type="entry name" value="Enolase-like C-terminal domain"/>
    <property type="match status" value="1"/>
</dbReference>
<evidence type="ECO:0000259" key="4">
    <source>
        <dbReference type="SMART" id="SM00922"/>
    </source>
</evidence>
<dbReference type="GO" id="GO:0016052">
    <property type="term" value="P:carbohydrate catabolic process"/>
    <property type="evidence" value="ECO:0007669"/>
    <property type="project" value="TreeGrafter"/>
</dbReference>
<gene>
    <name evidence="5" type="ORF">UFOPK2310_01010</name>
</gene>
<dbReference type="SFLD" id="SFLDG00179">
    <property type="entry name" value="mandelate_racemase"/>
    <property type="match status" value="1"/>
</dbReference>
<evidence type="ECO:0000256" key="3">
    <source>
        <dbReference type="ARBA" id="ARBA00022842"/>
    </source>
</evidence>
<evidence type="ECO:0000256" key="1">
    <source>
        <dbReference type="ARBA" id="ARBA00001946"/>
    </source>
</evidence>
<accession>A0A6J6MWZ6</accession>
<name>A0A6J6MWZ6_9ZZZZ</name>
<dbReference type="PANTHER" id="PTHR13794">
    <property type="entry name" value="ENOLASE SUPERFAMILY, MANDELATE RACEMASE"/>
    <property type="match status" value="1"/>
</dbReference>
<evidence type="ECO:0000256" key="2">
    <source>
        <dbReference type="ARBA" id="ARBA00022723"/>
    </source>
</evidence>
<keyword evidence="3" id="KW-0460">Magnesium</keyword>
<dbReference type="Pfam" id="PF13378">
    <property type="entry name" value="MR_MLE_C"/>
    <property type="match status" value="1"/>
</dbReference>
<protein>
    <submittedName>
        <fullName evidence="5">Unannotated protein</fullName>
    </submittedName>
</protein>
<sequence length="385" mass="42009">MTKVQIEAIAISIPIDQPTRISTRILGARDYVIVRATNDESPEIGLGYVYAGTNGGRVLAAYVRECLVPLLEELDQVDPVSAWEAMFQDSLLLGRRGLAIRAMSAIDIALWDLAAKAAALPLAKMLGGSVKPIPAYASGGYYRPLEGDWESAVTREIKMNLEQGFSDHKIKVGGLSIQEDSKRVKAAVKAMEGRGRLALDANNAYKSVGEACRAISAFERAAGDVGIWWFEEPLSPEDIQGHALIRKRIDTPVATGELAQTRYEFQRLIEADAADVLQPDVGVVGGVTEYLRTVRTAETFGISIAPHWHANMHVHLAAASSSCIAIEHFALEKDIYNFEKVIVPSHRLSVENGMAQMSDKPGLGIELDQEALRKYALDGENLWVA</sequence>
<dbReference type="Pfam" id="PF02746">
    <property type="entry name" value="MR_MLE_N"/>
    <property type="match status" value="1"/>
</dbReference>
<dbReference type="AlphaFoldDB" id="A0A6J6MWZ6"/>
<dbReference type="SUPFAM" id="SSF51604">
    <property type="entry name" value="Enolase C-terminal domain-like"/>
    <property type="match status" value="1"/>
</dbReference>
<dbReference type="InterPro" id="IPR029065">
    <property type="entry name" value="Enolase_C-like"/>
</dbReference>
<proteinExistence type="predicted"/>
<dbReference type="Gene3D" id="3.30.390.10">
    <property type="entry name" value="Enolase-like, N-terminal domain"/>
    <property type="match status" value="1"/>
</dbReference>
<dbReference type="InterPro" id="IPR036849">
    <property type="entry name" value="Enolase-like_C_sf"/>
</dbReference>
<dbReference type="PANTHER" id="PTHR13794:SF58">
    <property type="entry name" value="MITOCHONDRIAL ENOLASE SUPERFAMILY MEMBER 1"/>
    <property type="match status" value="1"/>
</dbReference>
<dbReference type="GO" id="GO:0016836">
    <property type="term" value="F:hydro-lyase activity"/>
    <property type="evidence" value="ECO:0007669"/>
    <property type="project" value="TreeGrafter"/>
</dbReference>
<dbReference type="InterPro" id="IPR046945">
    <property type="entry name" value="RHMD-like"/>
</dbReference>
<keyword evidence="2" id="KW-0479">Metal-binding</keyword>
<dbReference type="SUPFAM" id="SSF54826">
    <property type="entry name" value="Enolase N-terminal domain-like"/>
    <property type="match status" value="1"/>
</dbReference>
<dbReference type="InterPro" id="IPR013342">
    <property type="entry name" value="Mandelate_racemase_C"/>
</dbReference>
<dbReference type="InterPro" id="IPR013341">
    <property type="entry name" value="Mandelate_racemase_N_dom"/>
</dbReference>
<dbReference type="CDD" id="cd03316">
    <property type="entry name" value="MR_like"/>
    <property type="match status" value="1"/>
</dbReference>
<feature type="domain" description="Mandelate racemase/muconate lactonizing enzyme C-terminal" evidence="4">
    <location>
        <begin position="150"/>
        <end position="252"/>
    </location>
</feature>
<dbReference type="InterPro" id="IPR029017">
    <property type="entry name" value="Enolase-like_N"/>
</dbReference>
<dbReference type="SFLD" id="SFLDS00001">
    <property type="entry name" value="Enolase"/>
    <property type="match status" value="1"/>
</dbReference>
<comment type="cofactor">
    <cofactor evidence="1">
        <name>Mg(2+)</name>
        <dbReference type="ChEBI" id="CHEBI:18420"/>
    </cofactor>
</comment>
<dbReference type="EMBL" id="CAEZWW010000121">
    <property type="protein sequence ID" value="CAB4677548.1"/>
    <property type="molecule type" value="Genomic_DNA"/>
</dbReference>
<dbReference type="SMART" id="SM00922">
    <property type="entry name" value="MR_MLE"/>
    <property type="match status" value="1"/>
</dbReference>
<organism evidence="5">
    <name type="scientific">freshwater metagenome</name>
    <dbReference type="NCBI Taxonomy" id="449393"/>
    <lineage>
        <taxon>unclassified sequences</taxon>
        <taxon>metagenomes</taxon>
        <taxon>ecological metagenomes</taxon>
    </lineage>
</organism>
<dbReference type="GO" id="GO:0000287">
    <property type="term" value="F:magnesium ion binding"/>
    <property type="evidence" value="ECO:0007669"/>
    <property type="project" value="TreeGrafter"/>
</dbReference>
<reference evidence="5" key="1">
    <citation type="submission" date="2020-05" db="EMBL/GenBank/DDBJ databases">
        <authorList>
            <person name="Chiriac C."/>
            <person name="Salcher M."/>
            <person name="Ghai R."/>
            <person name="Kavagutti S V."/>
        </authorList>
    </citation>
    <scope>NUCLEOTIDE SEQUENCE</scope>
</reference>
<evidence type="ECO:0000313" key="5">
    <source>
        <dbReference type="EMBL" id="CAB4677548.1"/>
    </source>
</evidence>